<comment type="PTM">
    <text evidence="6">Under oxidizing conditions two disulfide bonds are formed involving the reactive cysteines. Under reducing conditions zinc is bound to the reactive cysteines and the protein is inactive.</text>
</comment>
<feature type="disulfide bond" description="Redox-active" evidence="6">
    <location>
        <begin position="270"/>
        <end position="273"/>
    </location>
</feature>
<dbReference type="Proteomes" id="UP000242949">
    <property type="component" value="Unassembled WGS sequence"/>
</dbReference>
<reference evidence="8" key="1">
    <citation type="submission" date="2016-09" db="EMBL/GenBank/DDBJ databases">
        <authorList>
            <person name="Varghese N."/>
            <person name="Submissions S."/>
        </authorList>
    </citation>
    <scope>NUCLEOTIDE SEQUENCE [LARGE SCALE GENOMIC DNA]</scope>
    <source>
        <strain evidence="8">S5</strain>
    </source>
</reference>
<dbReference type="SUPFAM" id="SSF64397">
    <property type="entry name" value="Hsp33 domain"/>
    <property type="match status" value="1"/>
</dbReference>
<dbReference type="GO" id="GO:0005737">
    <property type="term" value="C:cytoplasm"/>
    <property type="evidence" value="ECO:0007669"/>
    <property type="project" value="UniProtKB-SubCell"/>
</dbReference>
<dbReference type="AlphaFoldDB" id="A0A1G6MGG8"/>
<dbReference type="InterPro" id="IPR016154">
    <property type="entry name" value="Heat_shock_Hsp33_C"/>
</dbReference>
<evidence type="ECO:0000313" key="8">
    <source>
        <dbReference type="Proteomes" id="UP000242949"/>
    </source>
</evidence>
<evidence type="ECO:0000256" key="1">
    <source>
        <dbReference type="ARBA" id="ARBA00022490"/>
    </source>
</evidence>
<dbReference type="OrthoDB" id="9776534at2"/>
<dbReference type="Gene3D" id="3.90.1280.10">
    <property type="entry name" value="HSP33 redox switch-like"/>
    <property type="match status" value="1"/>
</dbReference>
<name>A0A1G6MGG8_9BACI</name>
<sequence length="294" mass="31916">MSDYIVKAMAFGGSIRAYAIESTTLVEEARRRHDTWATASAALGRTMTISAMMGTMLKGQDKLTVKLEGDGPVGPVVADANSKGEVRGYITHPHVDFESNDEGKLDVKRAVGTSGFLSVVKDLGLKEHFTGQVPIVSGEVSEDFTYYFANSEQVPSAVGAGVLVNTDHTIAAAGGFIIQVMPGATDEQIDQLEKQLASIPPISQMIQNEKTPEDILRALFGADDVEFLETVPVEFNCPCSLDRIKNAIKGLGEEEIDSMIEEDGGAEATCHFCNEHYQLTKEDLEMIKKTEELH</sequence>
<keyword evidence="4 6" id="KW-0143">Chaperone</keyword>
<comment type="function">
    <text evidence="6">Redox regulated molecular chaperone. Protects both thermally unfolding and oxidatively damaged proteins from irreversible aggregation. Plays an important role in the bacterial defense system toward oxidative stress.</text>
</comment>
<comment type="similarity">
    <text evidence="6">Belongs to the HSP33 family.</text>
</comment>
<keyword evidence="8" id="KW-1185">Reference proteome</keyword>
<evidence type="ECO:0000256" key="4">
    <source>
        <dbReference type="ARBA" id="ARBA00023186"/>
    </source>
</evidence>
<dbReference type="GO" id="GO:0051082">
    <property type="term" value="F:unfolded protein binding"/>
    <property type="evidence" value="ECO:0007669"/>
    <property type="project" value="UniProtKB-UniRule"/>
</dbReference>
<organism evidence="7 8">
    <name type="scientific">Pelagirhabdus alkalitolerans</name>
    <dbReference type="NCBI Taxonomy" id="1612202"/>
    <lineage>
        <taxon>Bacteria</taxon>
        <taxon>Bacillati</taxon>
        <taxon>Bacillota</taxon>
        <taxon>Bacilli</taxon>
        <taxon>Bacillales</taxon>
        <taxon>Bacillaceae</taxon>
        <taxon>Pelagirhabdus</taxon>
    </lineage>
</organism>
<evidence type="ECO:0000256" key="2">
    <source>
        <dbReference type="ARBA" id="ARBA00022833"/>
    </source>
</evidence>
<dbReference type="PANTHER" id="PTHR30111">
    <property type="entry name" value="33 KDA CHAPERONIN"/>
    <property type="match status" value="1"/>
</dbReference>
<evidence type="ECO:0000256" key="5">
    <source>
        <dbReference type="ARBA" id="ARBA00023284"/>
    </source>
</evidence>
<dbReference type="InterPro" id="IPR000397">
    <property type="entry name" value="Heat_shock_Hsp33"/>
</dbReference>
<dbReference type="GO" id="GO:0044183">
    <property type="term" value="F:protein folding chaperone"/>
    <property type="evidence" value="ECO:0007669"/>
    <property type="project" value="TreeGrafter"/>
</dbReference>
<dbReference type="STRING" id="1612202.SAMN05421734_1119"/>
<dbReference type="GO" id="GO:0042026">
    <property type="term" value="P:protein refolding"/>
    <property type="evidence" value="ECO:0007669"/>
    <property type="project" value="TreeGrafter"/>
</dbReference>
<keyword evidence="2 6" id="KW-0862">Zinc</keyword>
<dbReference type="InterPro" id="IPR016153">
    <property type="entry name" value="Heat_shock_Hsp33_N"/>
</dbReference>
<dbReference type="PANTHER" id="PTHR30111:SF1">
    <property type="entry name" value="33 KDA CHAPERONIN"/>
    <property type="match status" value="1"/>
</dbReference>
<evidence type="ECO:0000256" key="6">
    <source>
        <dbReference type="HAMAP-Rule" id="MF_00117"/>
    </source>
</evidence>
<accession>A0A1G6MGG8</accession>
<comment type="subcellular location">
    <subcellularLocation>
        <location evidence="6">Cytoplasm</location>
    </subcellularLocation>
</comment>
<keyword evidence="1 6" id="KW-0963">Cytoplasm</keyword>
<evidence type="ECO:0000256" key="3">
    <source>
        <dbReference type="ARBA" id="ARBA00023157"/>
    </source>
</evidence>
<proteinExistence type="inferred from homology"/>
<dbReference type="EMBL" id="FMYI01000011">
    <property type="protein sequence ID" value="SDC54612.1"/>
    <property type="molecule type" value="Genomic_DNA"/>
</dbReference>
<dbReference type="Gene3D" id="3.55.30.10">
    <property type="entry name" value="Hsp33 domain"/>
    <property type="match status" value="1"/>
</dbReference>
<evidence type="ECO:0000313" key="7">
    <source>
        <dbReference type="EMBL" id="SDC54612.1"/>
    </source>
</evidence>
<dbReference type="Pfam" id="PF01430">
    <property type="entry name" value="HSP33"/>
    <property type="match status" value="1"/>
</dbReference>
<gene>
    <name evidence="6" type="primary">hslO</name>
    <name evidence="7" type="ORF">SAMN05421734_1119</name>
</gene>
<feature type="disulfide bond" description="Redox-active" evidence="6">
    <location>
        <begin position="237"/>
        <end position="239"/>
    </location>
</feature>
<dbReference type="HAMAP" id="MF_00117">
    <property type="entry name" value="HslO"/>
    <property type="match status" value="1"/>
</dbReference>
<keyword evidence="3 6" id="KW-1015">Disulfide bond</keyword>
<dbReference type="RefSeq" id="WP_090796913.1">
    <property type="nucleotide sequence ID" value="NZ_FMYI01000011.1"/>
</dbReference>
<dbReference type="CDD" id="cd00498">
    <property type="entry name" value="Hsp33"/>
    <property type="match status" value="1"/>
</dbReference>
<protein>
    <recommendedName>
        <fullName evidence="6">33 kDa chaperonin</fullName>
    </recommendedName>
    <alternativeName>
        <fullName evidence="6">Heat shock protein 33 homolog</fullName>
        <shortName evidence="6">HSP33</shortName>
    </alternativeName>
</protein>
<dbReference type="NCBIfam" id="NF001033">
    <property type="entry name" value="PRK00114.1"/>
    <property type="match status" value="1"/>
</dbReference>
<dbReference type="PIRSF" id="PIRSF005261">
    <property type="entry name" value="Heat_shock_Hsp33"/>
    <property type="match status" value="1"/>
</dbReference>
<dbReference type="SUPFAM" id="SSF118352">
    <property type="entry name" value="HSP33 redox switch-like"/>
    <property type="match status" value="1"/>
</dbReference>
<keyword evidence="5 6" id="KW-0676">Redox-active center</keyword>